<dbReference type="Pfam" id="PF00656">
    <property type="entry name" value="Peptidase_C14"/>
    <property type="match status" value="1"/>
</dbReference>
<gene>
    <name evidence="3" type="ORF">DFH08DRAFT_712504</name>
</gene>
<feature type="domain" description="Peptidase C14 caspase" evidence="2">
    <location>
        <begin position="1"/>
        <end position="242"/>
    </location>
</feature>
<dbReference type="GO" id="GO:0004197">
    <property type="term" value="F:cysteine-type endopeptidase activity"/>
    <property type="evidence" value="ECO:0007669"/>
    <property type="project" value="InterPro"/>
</dbReference>
<evidence type="ECO:0000259" key="2">
    <source>
        <dbReference type="Pfam" id="PF00656"/>
    </source>
</evidence>
<dbReference type="PANTHER" id="PTHR48104:SF30">
    <property type="entry name" value="METACASPASE-1"/>
    <property type="match status" value="1"/>
</dbReference>
<dbReference type="AlphaFoldDB" id="A0AAD7EG90"/>
<dbReference type="GO" id="GO:0006508">
    <property type="term" value="P:proteolysis"/>
    <property type="evidence" value="ECO:0007669"/>
    <property type="project" value="InterPro"/>
</dbReference>
<name>A0AAD7EG90_9AGAR</name>
<evidence type="ECO:0000256" key="1">
    <source>
        <dbReference type="ARBA" id="ARBA00009005"/>
    </source>
</evidence>
<feature type="non-terminal residue" evidence="3">
    <location>
        <position position="1"/>
    </location>
</feature>
<evidence type="ECO:0000313" key="4">
    <source>
        <dbReference type="Proteomes" id="UP001218218"/>
    </source>
</evidence>
<keyword evidence="4" id="KW-1185">Reference proteome</keyword>
<reference evidence="3" key="1">
    <citation type="submission" date="2023-03" db="EMBL/GenBank/DDBJ databases">
        <title>Massive genome expansion in bonnet fungi (Mycena s.s.) driven by repeated elements and novel gene families across ecological guilds.</title>
        <authorList>
            <consortium name="Lawrence Berkeley National Laboratory"/>
            <person name="Harder C.B."/>
            <person name="Miyauchi S."/>
            <person name="Viragh M."/>
            <person name="Kuo A."/>
            <person name="Thoen E."/>
            <person name="Andreopoulos B."/>
            <person name="Lu D."/>
            <person name="Skrede I."/>
            <person name="Drula E."/>
            <person name="Henrissat B."/>
            <person name="Morin E."/>
            <person name="Kohler A."/>
            <person name="Barry K."/>
            <person name="LaButti K."/>
            <person name="Morin E."/>
            <person name="Salamov A."/>
            <person name="Lipzen A."/>
            <person name="Mereny Z."/>
            <person name="Hegedus B."/>
            <person name="Baldrian P."/>
            <person name="Stursova M."/>
            <person name="Weitz H."/>
            <person name="Taylor A."/>
            <person name="Grigoriev I.V."/>
            <person name="Nagy L.G."/>
            <person name="Martin F."/>
            <person name="Kauserud H."/>
        </authorList>
    </citation>
    <scope>NUCLEOTIDE SEQUENCE</scope>
    <source>
        <strain evidence="3">CBHHK002</strain>
    </source>
</reference>
<protein>
    <recommendedName>
        <fullName evidence="2">Peptidase C14 caspase domain-containing protein</fullName>
    </recommendedName>
</protein>
<organism evidence="3 4">
    <name type="scientific">Mycena albidolilacea</name>
    <dbReference type="NCBI Taxonomy" id="1033008"/>
    <lineage>
        <taxon>Eukaryota</taxon>
        <taxon>Fungi</taxon>
        <taxon>Dikarya</taxon>
        <taxon>Basidiomycota</taxon>
        <taxon>Agaricomycotina</taxon>
        <taxon>Agaricomycetes</taxon>
        <taxon>Agaricomycetidae</taxon>
        <taxon>Agaricales</taxon>
        <taxon>Marasmiineae</taxon>
        <taxon>Mycenaceae</taxon>
        <taxon>Mycena</taxon>
    </lineage>
</organism>
<sequence>LRGAVKDARAFEKYLRDPRAKKGLEVPKSNIVILENEAATRANIVSAIKSHFLDNPNIPNHGKATMILFYAGHGNRIATADNIISTDGKVEAIAPVDEGTTDAHGNYVYAIPDYVLGWLLKEISEKKGTNMTLIFDACFSGGIGRDVGAARNGDSVSRPVPVELDDYLWKGKNQTDTVMSYSTWSPSATSHVLLAACRQDETAREFRYDDNSLIHGRFTKQLITWLRRVPLENTTYAELLNHLPVWPGQTPQCGGSKRDRLVFNRNYPRIRRRGLALTPHTSDAGIPGLFRVNIGTAEGVVPETEFSIHAGDNSALCTLVAHSVRNEHAILGTKHKQPVTIPEGSHAVVLDWKNNAMVLHVHLPPDFPYMSDLFPTTDVTHLPKGYRYVQAQSLETADILVRAKGQEIIIKSLTSTMIECQCETGFSLNGNTAHLPMVIDGIAHFNYFLERHNRSDLFEDVALEMHRLMGWYPGRIPDRTVGNMVVNNEVHFSVQADARYGFTIQNLSPEDLFPYLFFFDPDEYTIKASNIFVHSTAPLKRNSVLTIGMGSEPAFVFPEKLPPGVSSSVGFLKLFVSTRPVDLMWIQQKTPFYPKFQGPGRLLVGREVLRFEPTWRALKVVLTLTA</sequence>
<comment type="caution">
    <text evidence="3">The sequence shown here is derived from an EMBL/GenBank/DDBJ whole genome shotgun (WGS) entry which is preliminary data.</text>
</comment>
<dbReference type="GO" id="GO:0005737">
    <property type="term" value="C:cytoplasm"/>
    <property type="evidence" value="ECO:0007669"/>
    <property type="project" value="TreeGrafter"/>
</dbReference>
<dbReference type="PANTHER" id="PTHR48104">
    <property type="entry name" value="METACASPASE-4"/>
    <property type="match status" value="1"/>
</dbReference>
<dbReference type="InterPro" id="IPR050452">
    <property type="entry name" value="Metacaspase"/>
</dbReference>
<accession>A0AAD7EG90</accession>
<proteinExistence type="inferred from homology"/>
<evidence type="ECO:0000313" key="3">
    <source>
        <dbReference type="EMBL" id="KAJ7321906.1"/>
    </source>
</evidence>
<dbReference type="EMBL" id="JARIHO010000049">
    <property type="protein sequence ID" value="KAJ7321906.1"/>
    <property type="molecule type" value="Genomic_DNA"/>
</dbReference>
<dbReference type="InterPro" id="IPR011600">
    <property type="entry name" value="Pept_C14_caspase"/>
</dbReference>
<comment type="similarity">
    <text evidence="1">Belongs to the peptidase C14B family.</text>
</comment>
<dbReference type="Proteomes" id="UP001218218">
    <property type="component" value="Unassembled WGS sequence"/>
</dbReference>
<dbReference type="Gene3D" id="3.40.50.1460">
    <property type="match status" value="1"/>
</dbReference>